<dbReference type="Proteomes" id="UP001333110">
    <property type="component" value="Unassembled WGS sequence"/>
</dbReference>
<protein>
    <submittedName>
        <fullName evidence="1">Uncharacterized protein</fullName>
    </submittedName>
</protein>
<keyword evidence="2" id="KW-1185">Reference proteome</keyword>
<dbReference type="EMBL" id="JAUNZN010000066">
    <property type="protein sequence ID" value="KAK4805626.1"/>
    <property type="molecule type" value="Genomic_DNA"/>
</dbReference>
<dbReference type="Gene3D" id="2.60.40.10">
    <property type="entry name" value="Immunoglobulins"/>
    <property type="match status" value="1"/>
</dbReference>
<sequence>MFQPSDLVMAIHWQVHVFLYWEAQDWVQDSRNWLNLEPAISDCSDTRISFWELIESEMENEPREKADEELRQAPQLVSYHATAGPKHSGRLTTLLNTTRKYSLLRLEEVEISDSALHLCAVQDTVVQGASLAVHQARGGRGCVCARLSLREGTLSTLSSMHPETCRLKSSSRRGQCNDLRGWRKG</sequence>
<dbReference type="AlphaFoldDB" id="A0AAN7N6X7"/>
<gene>
    <name evidence="1" type="ORF">QYF61_022384</name>
</gene>
<name>A0AAN7N6X7_MYCAM</name>
<dbReference type="InterPro" id="IPR036179">
    <property type="entry name" value="Ig-like_dom_sf"/>
</dbReference>
<accession>A0AAN7N6X7</accession>
<proteinExistence type="predicted"/>
<evidence type="ECO:0000313" key="1">
    <source>
        <dbReference type="EMBL" id="KAK4805626.1"/>
    </source>
</evidence>
<evidence type="ECO:0000313" key="2">
    <source>
        <dbReference type="Proteomes" id="UP001333110"/>
    </source>
</evidence>
<reference evidence="1 2" key="1">
    <citation type="journal article" date="2023" name="J. Hered.">
        <title>Chromosome-level genome of the wood stork (Mycteria americana) provides insight into avian chromosome evolution.</title>
        <authorList>
            <person name="Flamio R. Jr."/>
            <person name="Ramstad K.M."/>
        </authorList>
    </citation>
    <scope>NUCLEOTIDE SEQUENCE [LARGE SCALE GENOMIC DNA]</scope>
    <source>
        <strain evidence="1">JAX WOST 10</strain>
    </source>
</reference>
<organism evidence="1 2">
    <name type="scientific">Mycteria americana</name>
    <name type="common">Wood stork</name>
    <dbReference type="NCBI Taxonomy" id="33587"/>
    <lineage>
        <taxon>Eukaryota</taxon>
        <taxon>Metazoa</taxon>
        <taxon>Chordata</taxon>
        <taxon>Craniata</taxon>
        <taxon>Vertebrata</taxon>
        <taxon>Euteleostomi</taxon>
        <taxon>Archelosauria</taxon>
        <taxon>Archosauria</taxon>
        <taxon>Dinosauria</taxon>
        <taxon>Saurischia</taxon>
        <taxon>Theropoda</taxon>
        <taxon>Coelurosauria</taxon>
        <taxon>Aves</taxon>
        <taxon>Neognathae</taxon>
        <taxon>Neoaves</taxon>
        <taxon>Aequornithes</taxon>
        <taxon>Ciconiiformes</taxon>
        <taxon>Ciconiidae</taxon>
        <taxon>Mycteria</taxon>
    </lineage>
</organism>
<dbReference type="SUPFAM" id="SSF48726">
    <property type="entry name" value="Immunoglobulin"/>
    <property type="match status" value="1"/>
</dbReference>
<comment type="caution">
    <text evidence="1">The sequence shown here is derived from an EMBL/GenBank/DDBJ whole genome shotgun (WGS) entry which is preliminary data.</text>
</comment>
<dbReference type="InterPro" id="IPR013783">
    <property type="entry name" value="Ig-like_fold"/>
</dbReference>